<feature type="signal peptide" evidence="6">
    <location>
        <begin position="1"/>
        <end position="18"/>
    </location>
</feature>
<sequence>MKLLVVLLALGGFTELYGFKICDRKAPGTIMGSPTNCSEFYMCRAGRPVLFTCPENMYFDVDTTACGYEAFCADNDIDFSQDPFEPPVQEYRPIEANPSQLAPSQSTVCRGAALGAIRTDTTGCGAFYQCTKVGPLRLECPAGTLFDSNRLVCDAADIVSCAYAPSKPTIGGGGSSGVGNLLGMLCFGKKNGYKFAHPTNCARYVVCNGRNGVQEFTCPNGTAYHKQRKICDFAYNVEC</sequence>
<keyword evidence="2 6" id="KW-0732">Signal</keyword>
<feature type="domain" description="Chitin-binding type-2" evidence="7">
    <location>
        <begin position="106"/>
        <end position="163"/>
    </location>
</feature>
<dbReference type="InterPro" id="IPR036508">
    <property type="entry name" value="Chitin-bd_dom_sf"/>
</dbReference>
<reference evidence="9" key="1">
    <citation type="submission" date="2013-03" db="EMBL/GenBank/DDBJ databases">
        <title>The Genome Sequence of Anopheles christyi ACHKN1017.</title>
        <authorList>
            <consortium name="The Broad Institute Genomics Platform"/>
            <person name="Neafsey D.E."/>
            <person name="Besansky N."/>
            <person name="Walker B."/>
            <person name="Young S.K."/>
            <person name="Zeng Q."/>
            <person name="Gargeya S."/>
            <person name="Fitzgerald M."/>
            <person name="Haas B."/>
            <person name="Abouelleil A."/>
            <person name="Allen A.W."/>
            <person name="Alvarado L."/>
            <person name="Arachchi H.M."/>
            <person name="Berlin A.M."/>
            <person name="Chapman S.B."/>
            <person name="Gainer-Dewar J."/>
            <person name="Goldberg J."/>
            <person name="Griggs A."/>
            <person name="Gujja S."/>
            <person name="Hansen M."/>
            <person name="Howarth C."/>
            <person name="Imamovic A."/>
            <person name="Ireland A."/>
            <person name="Larimer J."/>
            <person name="McCowan C."/>
            <person name="Murphy C."/>
            <person name="Pearson M."/>
            <person name="Poon T.W."/>
            <person name="Priest M."/>
            <person name="Roberts A."/>
            <person name="Saif S."/>
            <person name="Shea T."/>
            <person name="Sisk P."/>
            <person name="Sykes S."/>
            <person name="Wortman J."/>
            <person name="Nusbaum C."/>
            <person name="Birren B."/>
        </authorList>
    </citation>
    <scope>NUCLEOTIDE SEQUENCE [LARGE SCALE GENOMIC DNA]</scope>
    <source>
        <strain evidence="9">ACHKN1017</strain>
    </source>
</reference>
<reference evidence="8" key="2">
    <citation type="submission" date="2020-05" db="UniProtKB">
        <authorList>
            <consortium name="EnsemblMetazoa"/>
        </authorList>
    </citation>
    <scope>IDENTIFICATION</scope>
    <source>
        <strain evidence="8">ACHKN1017</strain>
    </source>
</reference>
<dbReference type="VEuPathDB" id="VectorBase:ACHR000397"/>
<dbReference type="EnsemblMetazoa" id="ACHR000397-RA">
    <property type="protein sequence ID" value="ACHR000397-PA"/>
    <property type="gene ID" value="ACHR000397"/>
</dbReference>
<dbReference type="Pfam" id="PF01607">
    <property type="entry name" value="CBM_14"/>
    <property type="match status" value="3"/>
</dbReference>
<name>A0A182JPG3_9DIPT</name>
<dbReference type="GO" id="GO:0008061">
    <property type="term" value="F:chitin binding"/>
    <property type="evidence" value="ECO:0007669"/>
    <property type="project" value="UniProtKB-KW"/>
</dbReference>
<feature type="domain" description="Chitin-binding type-2" evidence="7">
    <location>
        <begin position="19"/>
        <end position="74"/>
    </location>
</feature>
<organism evidence="8 9">
    <name type="scientific">Anopheles christyi</name>
    <dbReference type="NCBI Taxonomy" id="43041"/>
    <lineage>
        <taxon>Eukaryota</taxon>
        <taxon>Metazoa</taxon>
        <taxon>Ecdysozoa</taxon>
        <taxon>Arthropoda</taxon>
        <taxon>Hexapoda</taxon>
        <taxon>Insecta</taxon>
        <taxon>Pterygota</taxon>
        <taxon>Neoptera</taxon>
        <taxon>Endopterygota</taxon>
        <taxon>Diptera</taxon>
        <taxon>Nematocera</taxon>
        <taxon>Culicoidea</taxon>
        <taxon>Culicidae</taxon>
        <taxon>Anophelinae</taxon>
        <taxon>Anopheles</taxon>
    </lineage>
</organism>
<keyword evidence="5" id="KW-0325">Glycoprotein</keyword>
<evidence type="ECO:0000256" key="2">
    <source>
        <dbReference type="ARBA" id="ARBA00022729"/>
    </source>
</evidence>
<evidence type="ECO:0000256" key="4">
    <source>
        <dbReference type="ARBA" id="ARBA00023157"/>
    </source>
</evidence>
<feature type="domain" description="Chitin-binding type-2" evidence="7">
    <location>
        <begin position="183"/>
        <end position="239"/>
    </location>
</feature>
<dbReference type="SMART" id="SM00494">
    <property type="entry name" value="ChtBD2"/>
    <property type="match status" value="3"/>
</dbReference>
<evidence type="ECO:0000256" key="5">
    <source>
        <dbReference type="ARBA" id="ARBA00023180"/>
    </source>
</evidence>
<keyword evidence="3" id="KW-0677">Repeat</keyword>
<dbReference type="AlphaFoldDB" id="A0A182JPG3"/>
<dbReference type="PANTHER" id="PTHR23301">
    <property type="entry name" value="CHITIN BINDING PERITROPHIN-A"/>
    <property type="match status" value="1"/>
</dbReference>
<keyword evidence="9" id="KW-1185">Reference proteome</keyword>
<protein>
    <recommendedName>
        <fullName evidence="7">Chitin-binding type-2 domain-containing protein</fullName>
    </recommendedName>
</protein>
<evidence type="ECO:0000256" key="1">
    <source>
        <dbReference type="ARBA" id="ARBA00022669"/>
    </source>
</evidence>
<evidence type="ECO:0000313" key="8">
    <source>
        <dbReference type="EnsemblMetazoa" id="ACHR000397-PA"/>
    </source>
</evidence>
<dbReference type="PROSITE" id="PS50940">
    <property type="entry name" value="CHIT_BIND_II"/>
    <property type="match status" value="3"/>
</dbReference>
<dbReference type="InterPro" id="IPR002557">
    <property type="entry name" value="Chitin-bd_dom"/>
</dbReference>
<dbReference type="Gene3D" id="2.170.140.10">
    <property type="entry name" value="Chitin binding domain"/>
    <property type="match status" value="3"/>
</dbReference>
<feature type="chain" id="PRO_5008124573" description="Chitin-binding type-2 domain-containing protein" evidence="6">
    <location>
        <begin position="19"/>
        <end position="239"/>
    </location>
</feature>
<dbReference type="STRING" id="43041.A0A182JPG3"/>
<dbReference type="GO" id="GO:0005576">
    <property type="term" value="C:extracellular region"/>
    <property type="evidence" value="ECO:0007669"/>
    <property type="project" value="InterPro"/>
</dbReference>
<evidence type="ECO:0000256" key="6">
    <source>
        <dbReference type="SAM" id="SignalP"/>
    </source>
</evidence>
<proteinExistence type="predicted"/>
<dbReference type="Proteomes" id="UP000075881">
    <property type="component" value="Unassembled WGS sequence"/>
</dbReference>
<keyword evidence="1" id="KW-0147">Chitin-binding</keyword>
<dbReference type="SUPFAM" id="SSF57625">
    <property type="entry name" value="Invertebrate chitin-binding proteins"/>
    <property type="match status" value="3"/>
</dbReference>
<accession>A0A182JPG3</accession>
<dbReference type="InterPro" id="IPR051940">
    <property type="entry name" value="Chitin_bind-dev_reg"/>
</dbReference>
<evidence type="ECO:0000259" key="7">
    <source>
        <dbReference type="PROSITE" id="PS50940"/>
    </source>
</evidence>
<evidence type="ECO:0000256" key="3">
    <source>
        <dbReference type="ARBA" id="ARBA00022737"/>
    </source>
</evidence>
<dbReference type="PANTHER" id="PTHR23301:SF0">
    <property type="entry name" value="CHITIN-BINDING TYPE-2 DOMAIN-CONTAINING PROTEIN-RELATED"/>
    <property type="match status" value="1"/>
</dbReference>
<keyword evidence="4" id="KW-1015">Disulfide bond</keyword>
<evidence type="ECO:0000313" key="9">
    <source>
        <dbReference type="Proteomes" id="UP000075881"/>
    </source>
</evidence>